<feature type="transmembrane region" description="Helical" evidence="2">
    <location>
        <begin position="49"/>
        <end position="71"/>
    </location>
</feature>
<keyword evidence="2" id="KW-1133">Transmembrane helix</keyword>
<feature type="transmembrane region" description="Helical" evidence="2">
    <location>
        <begin position="83"/>
        <end position="105"/>
    </location>
</feature>
<accession>A0A927PZY8</accession>
<feature type="region of interest" description="Disordered" evidence="1">
    <location>
        <begin position="1"/>
        <end position="26"/>
    </location>
</feature>
<keyword evidence="2" id="KW-0472">Membrane</keyword>
<gene>
    <name evidence="3" type="ORF">IE331_15040</name>
</gene>
<protein>
    <recommendedName>
        <fullName evidence="5">DUF485 domain-containing protein</fullName>
    </recommendedName>
</protein>
<dbReference type="EMBL" id="JACYXZ010000004">
    <property type="protein sequence ID" value="MBD8870943.1"/>
    <property type="molecule type" value="Genomic_DNA"/>
</dbReference>
<sequence>MTGGPPERVRVTGPAQRRTPMPPRTAEIDDQTALGSVLMGSLLKAQLRAAALALLPLIGFAGGLPLLFHLAPGLADERLLGVPLPWLALGGLVYPFLFVLGWSYVRRAERNEQDFAELVEIVERP</sequence>
<evidence type="ECO:0008006" key="5">
    <source>
        <dbReference type="Google" id="ProtNLM"/>
    </source>
</evidence>
<evidence type="ECO:0000256" key="1">
    <source>
        <dbReference type="SAM" id="MobiDB-lite"/>
    </source>
</evidence>
<keyword evidence="2" id="KW-0812">Transmembrane</keyword>
<dbReference type="RefSeq" id="WP_192144270.1">
    <property type="nucleotide sequence ID" value="NZ_JACYXZ010000004.1"/>
</dbReference>
<evidence type="ECO:0000313" key="4">
    <source>
        <dbReference type="Proteomes" id="UP000616839"/>
    </source>
</evidence>
<comment type="caution">
    <text evidence="3">The sequence shown here is derived from an EMBL/GenBank/DDBJ whole genome shotgun (WGS) entry which is preliminary data.</text>
</comment>
<reference evidence="3" key="1">
    <citation type="submission" date="2020-09" db="EMBL/GenBank/DDBJ databases">
        <title>Nocardioides sp. strain MJB4 16S ribosomal RNA gene Genome sequencing and assembly.</title>
        <authorList>
            <person name="Kim I."/>
        </authorList>
    </citation>
    <scope>NUCLEOTIDE SEQUENCE</scope>
    <source>
        <strain evidence="3">MJB4</strain>
    </source>
</reference>
<evidence type="ECO:0000313" key="3">
    <source>
        <dbReference type="EMBL" id="MBD8870943.1"/>
    </source>
</evidence>
<dbReference type="Proteomes" id="UP000616839">
    <property type="component" value="Unassembled WGS sequence"/>
</dbReference>
<name>A0A927PZY8_9ACTN</name>
<proteinExistence type="predicted"/>
<keyword evidence="4" id="KW-1185">Reference proteome</keyword>
<organism evidence="3 4">
    <name type="scientific">Nocardioides donggukensis</name>
    <dbReference type="NCBI Taxonomy" id="2774019"/>
    <lineage>
        <taxon>Bacteria</taxon>
        <taxon>Bacillati</taxon>
        <taxon>Actinomycetota</taxon>
        <taxon>Actinomycetes</taxon>
        <taxon>Propionibacteriales</taxon>
        <taxon>Nocardioidaceae</taxon>
        <taxon>Nocardioides</taxon>
    </lineage>
</organism>
<dbReference type="AlphaFoldDB" id="A0A927PZY8"/>
<evidence type="ECO:0000256" key="2">
    <source>
        <dbReference type="SAM" id="Phobius"/>
    </source>
</evidence>